<dbReference type="Pfam" id="PF13041">
    <property type="entry name" value="PPR_2"/>
    <property type="match status" value="2"/>
</dbReference>
<dbReference type="Pfam" id="PF01926">
    <property type="entry name" value="MMR_HSR1"/>
    <property type="match status" value="1"/>
</dbReference>
<feature type="compositionally biased region" description="Basic and acidic residues" evidence="7">
    <location>
        <begin position="1187"/>
        <end position="1208"/>
    </location>
</feature>
<feature type="repeat" description="PPR" evidence="6">
    <location>
        <begin position="418"/>
        <end position="452"/>
    </location>
</feature>
<keyword evidence="4" id="KW-0460">Magnesium</keyword>
<dbReference type="PROSITE" id="PS51705">
    <property type="entry name" value="G_HFLX"/>
    <property type="match status" value="1"/>
</dbReference>
<feature type="repeat" description="PPR" evidence="6">
    <location>
        <begin position="383"/>
        <end position="417"/>
    </location>
</feature>
<gene>
    <name evidence="10" type="primary">LOC108808489</name>
</gene>
<dbReference type="Gene3D" id="1.25.40.10">
    <property type="entry name" value="Tetratricopeptide repeat domain"/>
    <property type="match status" value="5"/>
</dbReference>
<feature type="region of interest" description="Disordered" evidence="7">
    <location>
        <begin position="1082"/>
        <end position="1105"/>
    </location>
</feature>
<feature type="repeat" description="PPR" evidence="6">
    <location>
        <begin position="173"/>
        <end position="207"/>
    </location>
</feature>
<dbReference type="GO" id="GO:0046872">
    <property type="term" value="F:metal ion binding"/>
    <property type="evidence" value="ECO:0007669"/>
    <property type="project" value="UniProtKB-KW"/>
</dbReference>
<reference evidence="9" key="1">
    <citation type="journal article" date="2019" name="Database">
        <title>The radish genome database (RadishGD): an integrated information resource for radish genomics.</title>
        <authorList>
            <person name="Yu H.J."/>
            <person name="Baek S."/>
            <person name="Lee Y.J."/>
            <person name="Cho A."/>
            <person name="Mun J.H."/>
        </authorList>
    </citation>
    <scope>NUCLEOTIDE SEQUENCE [LARGE SCALE GENOMIC DNA]</scope>
    <source>
        <strain evidence="9">cv. WK10039</strain>
    </source>
</reference>
<dbReference type="GO" id="GO:0043022">
    <property type="term" value="F:ribosome binding"/>
    <property type="evidence" value="ECO:0007669"/>
    <property type="project" value="TreeGrafter"/>
</dbReference>
<feature type="repeat" description="PPR" evidence="6">
    <location>
        <begin position="208"/>
        <end position="238"/>
    </location>
</feature>
<evidence type="ECO:0000256" key="4">
    <source>
        <dbReference type="ARBA" id="ARBA00022842"/>
    </source>
</evidence>
<dbReference type="Gene3D" id="3.40.50.11060">
    <property type="entry name" value="GTPase HflX, N-terminal domain"/>
    <property type="match status" value="1"/>
</dbReference>
<dbReference type="InterPro" id="IPR032305">
    <property type="entry name" value="GTP-bd_M"/>
</dbReference>
<dbReference type="SUPFAM" id="SSF52540">
    <property type="entry name" value="P-loop containing nucleoside triphosphate hydrolases"/>
    <property type="match status" value="1"/>
</dbReference>
<dbReference type="Pfam" id="PF16360">
    <property type="entry name" value="GTP-bdg_M"/>
    <property type="match status" value="1"/>
</dbReference>
<dbReference type="RefSeq" id="XP_056843337.1">
    <property type="nucleotide sequence ID" value="XM_056987357.1"/>
</dbReference>
<dbReference type="CDD" id="cd01878">
    <property type="entry name" value="HflX"/>
    <property type="match status" value="1"/>
</dbReference>
<dbReference type="InterPro" id="IPR006073">
    <property type="entry name" value="GTP-bd"/>
</dbReference>
<reference evidence="10" key="2">
    <citation type="submission" date="2025-08" db="UniProtKB">
        <authorList>
            <consortium name="RefSeq"/>
        </authorList>
    </citation>
    <scope>IDENTIFICATION</scope>
    <source>
        <tissue evidence="10">Leaf</tissue>
    </source>
</reference>
<dbReference type="InterPro" id="IPR030394">
    <property type="entry name" value="G_HFLX_dom"/>
</dbReference>
<dbReference type="AlphaFoldDB" id="A0A9W3BVS1"/>
<dbReference type="GO" id="GO:0005737">
    <property type="term" value="C:cytoplasm"/>
    <property type="evidence" value="ECO:0007669"/>
    <property type="project" value="TreeGrafter"/>
</dbReference>
<feature type="repeat" description="PPR" evidence="6">
    <location>
        <begin position="348"/>
        <end position="382"/>
    </location>
</feature>
<dbReference type="InterPro" id="IPR002885">
    <property type="entry name" value="PPR_rpt"/>
</dbReference>
<keyword evidence="9" id="KW-1185">Reference proteome</keyword>
<dbReference type="Pfam" id="PF13167">
    <property type="entry name" value="GTP-bdg_N"/>
    <property type="match status" value="1"/>
</dbReference>
<dbReference type="PANTHER" id="PTHR10229">
    <property type="entry name" value="GTP-BINDING PROTEIN HFLX"/>
    <property type="match status" value="1"/>
</dbReference>
<dbReference type="InterPro" id="IPR042108">
    <property type="entry name" value="GTPase_HflX_N_sf"/>
</dbReference>
<feature type="repeat" description="PPR" evidence="6">
    <location>
        <begin position="277"/>
        <end position="311"/>
    </location>
</feature>
<evidence type="ECO:0000313" key="10">
    <source>
        <dbReference type="RefSeq" id="XP_056843337.1"/>
    </source>
</evidence>
<evidence type="ECO:0000259" key="8">
    <source>
        <dbReference type="PROSITE" id="PS51705"/>
    </source>
</evidence>
<keyword evidence="3" id="KW-0547">Nucleotide-binding</keyword>
<dbReference type="GeneID" id="108808489"/>
<feature type="domain" description="Hflx-type G" evidence="8">
    <location>
        <begin position="953"/>
        <end position="1192"/>
    </location>
</feature>
<dbReference type="NCBIfam" id="TIGR00756">
    <property type="entry name" value="PPR"/>
    <property type="match status" value="9"/>
</dbReference>
<dbReference type="InterPro" id="IPR027417">
    <property type="entry name" value="P-loop_NTPase"/>
</dbReference>
<dbReference type="Pfam" id="PF12854">
    <property type="entry name" value="PPR_1"/>
    <property type="match status" value="3"/>
</dbReference>
<dbReference type="InterPro" id="IPR016496">
    <property type="entry name" value="GTPase_HflX"/>
</dbReference>
<dbReference type="PANTHER" id="PTHR10229:SF8">
    <property type="entry name" value="GTPASE HFLX"/>
    <property type="match status" value="1"/>
</dbReference>
<dbReference type="PRINTS" id="PR00326">
    <property type="entry name" value="GTP1OBG"/>
</dbReference>
<evidence type="ECO:0000256" key="6">
    <source>
        <dbReference type="PROSITE-ProRule" id="PRU00708"/>
    </source>
</evidence>
<evidence type="ECO:0000256" key="7">
    <source>
        <dbReference type="SAM" id="MobiDB-lite"/>
    </source>
</evidence>
<evidence type="ECO:0000256" key="5">
    <source>
        <dbReference type="ARBA" id="ARBA00023134"/>
    </source>
</evidence>
<dbReference type="PROSITE" id="PS51375">
    <property type="entry name" value="PPR"/>
    <property type="match status" value="9"/>
</dbReference>
<keyword evidence="5" id="KW-0342">GTP-binding</keyword>
<sequence>MRRFSTILGLCLSKRCVLLPSSHVNSRITKSLHISRVLRYDSVESTQRINGPGPVPNQHEANQENELAGSDVEKIYRILRNHHSRVPKLELALNESNIDLHLRPGLIVQVLNRCGDAGNLGYRFFLWASKQPSYRHSYEVCRSMVKILSKMRQFGAVWALLEEMKNETPPLIEAELFVVLMRRFASANMPKKAVEVLDEMPKYGVQPDEFVFGSLLDALCKNGYVKDASELLEGMRERFPPDLRCFTSLLYGWCREGKLVEAKVVLVQMKEAGVEPDLVVYTNLLSGYAHAGKMADAYDLMKDMRRRGFEPNANCYTVLIQALCKMEKRMDEAMRVFVEMERYGCEADVVAYTALVSGFCKWGMVDKGYGVLDDMRRKGVVASQVTYMQIMVAHEKKEEFEECLELIGKMKERGCHPDLLIYNVVIRLACKLGEVKEAVRLWNEMEATNGLSPGADTFVIMINGFTSQGCLVEACDHFKEMVSRGIFSAPQYGTLKTLLNSLVRDDKVEMAKDVWSCISNKSSSCELNVAAWTIWIHALLARGHVKEACSYCLDMMEVDLMPQPDTYVKLMKGLNKLYNRTIAADITEKVMKMASERDMSFKMYKRRGEEDLIEKAKPKGSKEGKKKGTGDRNKHKWGGERSRAKAFSVVIWIVPSMLKTLSLARDHLRSKPSPSTIRVLSSPFSSKRHAPKASEEESSPPKESVLLYPKDPSSTPKLFLVQPRLTPPKFLQAKLNEALCLANSLEEQRYGYFESDFFDKELPSHVVVQNPIARSSKPRVDTYFGRGTVDNIQCHLNAEDSKEEVDAVFINAILSAIQQRNLERIWGKPVLDRVGLIIEIFNAHAHTKEAKLQAELAALMYKKSRLVRVRGTDGRQTFGQFGEAEVVSARGRAASKGTGFVGGAGETELQLQRRRIADRRLRLLSQIKEAQRTRLLQRAARKRQSGIAGKSLATIAVVGYTNAGKSTLTSALTRTALYCNERLFATLDPTLKNAILPSGRKVLFSDTVGFISDLPIQLVEAFQSTLEEVVEADLLLHVVDSTAPNIEEHRSTVFHVLNQIGVPEEKLNNIIEVWNKIDYEEEEEEEDMHYLDDGKGEEEGELSDGSIAEETLEASSEATIDEGQIHNQEDDSDEWLLSEDENVSDSELWKVPEDAKVDAAQKNGPDVRVSALTGVGLKELMYLIDEKLNGEDEKRKSETIVERNDFQSRKWRPPFKDDEEFAAEQ</sequence>
<proteinExistence type="predicted"/>
<evidence type="ECO:0000256" key="1">
    <source>
        <dbReference type="ARBA" id="ARBA00022723"/>
    </source>
</evidence>
<evidence type="ECO:0000313" key="9">
    <source>
        <dbReference type="Proteomes" id="UP000504610"/>
    </source>
</evidence>
<feature type="repeat" description="PPR" evidence="6">
    <location>
        <begin position="242"/>
        <end position="276"/>
    </location>
</feature>
<feature type="region of interest" description="Disordered" evidence="7">
    <location>
        <begin position="612"/>
        <end position="640"/>
    </location>
</feature>
<feature type="region of interest" description="Disordered" evidence="7">
    <location>
        <begin position="1187"/>
        <end position="1225"/>
    </location>
</feature>
<dbReference type="FunFam" id="3.40.50.300:FF:001888">
    <property type="entry name" value="GTP-binding protein chloroplastic"/>
    <property type="match status" value="1"/>
</dbReference>
<dbReference type="OrthoDB" id="185373at2759"/>
<feature type="repeat" description="PPR" evidence="6">
    <location>
        <begin position="312"/>
        <end position="347"/>
    </location>
</feature>
<keyword evidence="2" id="KW-0677">Repeat</keyword>
<dbReference type="Gene3D" id="3.40.50.300">
    <property type="entry name" value="P-loop containing nucleotide triphosphate hydrolases"/>
    <property type="match status" value="1"/>
</dbReference>
<feature type="repeat" description="PPR" evidence="6">
    <location>
        <begin position="454"/>
        <end position="488"/>
    </location>
</feature>
<feature type="region of interest" description="Disordered" evidence="7">
    <location>
        <begin position="667"/>
        <end position="708"/>
    </location>
</feature>
<protein>
    <submittedName>
        <fullName evidence="10">Pentatricopeptide repeat-containing protein At3g49730</fullName>
    </submittedName>
</protein>
<dbReference type="FunFam" id="3.40.50.11060:FF:000003">
    <property type="entry name" value="GTP-binding protein chloroplastic"/>
    <property type="match status" value="1"/>
</dbReference>
<evidence type="ECO:0000256" key="3">
    <source>
        <dbReference type="ARBA" id="ARBA00022741"/>
    </source>
</evidence>
<dbReference type="KEGG" id="rsz:108808489"/>
<evidence type="ECO:0000256" key="2">
    <source>
        <dbReference type="ARBA" id="ARBA00022737"/>
    </source>
</evidence>
<dbReference type="InterPro" id="IPR011990">
    <property type="entry name" value="TPR-like_helical_dom_sf"/>
</dbReference>
<dbReference type="InterPro" id="IPR025121">
    <property type="entry name" value="GTPase_HflX_N"/>
</dbReference>
<accession>A0A9W3BVS1</accession>
<name>A0A9W3BVS1_RAPSA</name>
<dbReference type="GO" id="GO:0005525">
    <property type="term" value="F:GTP binding"/>
    <property type="evidence" value="ECO:0007669"/>
    <property type="project" value="UniProtKB-KW"/>
</dbReference>
<dbReference type="NCBIfam" id="TIGR03156">
    <property type="entry name" value="GTP_HflX"/>
    <property type="match status" value="1"/>
</dbReference>
<organism evidence="9 10">
    <name type="scientific">Raphanus sativus</name>
    <name type="common">Radish</name>
    <name type="synonym">Raphanus raphanistrum var. sativus</name>
    <dbReference type="NCBI Taxonomy" id="3726"/>
    <lineage>
        <taxon>Eukaryota</taxon>
        <taxon>Viridiplantae</taxon>
        <taxon>Streptophyta</taxon>
        <taxon>Embryophyta</taxon>
        <taxon>Tracheophyta</taxon>
        <taxon>Spermatophyta</taxon>
        <taxon>Magnoliopsida</taxon>
        <taxon>eudicotyledons</taxon>
        <taxon>Gunneridae</taxon>
        <taxon>Pentapetalae</taxon>
        <taxon>rosids</taxon>
        <taxon>malvids</taxon>
        <taxon>Brassicales</taxon>
        <taxon>Brassicaceae</taxon>
        <taxon>Brassiceae</taxon>
        <taxon>Raphanus</taxon>
    </lineage>
</organism>
<keyword evidence="1" id="KW-0479">Metal-binding</keyword>
<feature type="compositionally biased region" description="Polar residues" evidence="7">
    <location>
        <begin position="672"/>
        <end position="685"/>
    </location>
</feature>
<dbReference type="Pfam" id="PF01535">
    <property type="entry name" value="PPR"/>
    <property type="match status" value="1"/>
</dbReference>
<dbReference type="Proteomes" id="UP000504610">
    <property type="component" value="Chromosome 6"/>
</dbReference>